<dbReference type="CDD" id="cd00208">
    <property type="entry name" value="LbetaH"/>
    <property type="match status" value="1"/>
</dbReference>
<dbReference type="SUPFAM" id="SSF51161">
    <property type="entry name" value="Trimeric LpxA-like enzymes"/>
    <property type="match status" value="1"/>
</dbReference>
<reference evidence="3 4" key="1">
    <citation type="submission" date="2018-05" db="EMBL/GenBank/DDBJ databases">
        <title>Freshwater and sediment microbial communities from various areas in North America, analyzing microbe dynamics in response to fracking.</title>
        <authorList>
            <person name="Lamendella R."/>
        </authorList>
    </citation>
    <scope>NUCLEOTIDE SEQUENCE [LARGE SCALE GENOMIC DNA]</scope>
    <source>
        <strain evidence="3 4">67</strain>
    </source>
</reference>
<keyword evidence="2" id="KW-0012">Acyltransferase</keyword>
<dbReference type="InterPro" id="IPR048014">
    <property type="entry name" value="YdcK-like"/>
</dbReference>
<protein>
    <recommendedName>
        <fullName evidence="5">Transferase clustered with tellurite resistance proteins TehA/TehB</fullName>
    </recommendedName>
</protein>
<evidence type="ECO:0008006" key="5">
    <source>
        <dbReference type="Google" id="ProtNLM"/>
    </source>
</evidence>
<dbReference type="EMBL" id="QJJG01000010">
    <property type="protein sequence ID" value="PXW44083.1"/>
    <property type="molecule type" value="Genomic_DNA"/>
</dbReference>
<sequence length="326" mass="35851">MRKYCLSEKVRQFHYEEDGNKHSVNLRQIVALRDFADVKEGSEGGWLDDEAALSHSGECWIYDANSAVFDGSRIEGNARLTGECVIGHGVIISDNTRLDSVHISHHARISDNVTIESSMIRGCCHLADDARILPHSLIIAAQGLTADNDKILRIYQRATVSASRIVHQAQIYGDAFIEHAFVEHRAEIFDNARLEGNDENDVWVCDNARVYGNAQIIAGREEDAIPTLRYSSQVAENAIVEGNCLLKHRVMVGGHAHLRGGPILLDDEVLIEGNSAICGDVIIEHQVAIRDNARIEASTGDAIHIRGAKVIGGDEHITRTPIVGFL</sequence>
<dbReference type="Proteomes" id="UP000247485">
    <property type="component" value="Unassembled WGS sequence"/>
</dbReference>
<dbReference type="Pfam" id="PF18836">
    <property type="entry name" value="B_solenoid_ydck"/>
    <property type="match status" value="2"/>
</dbReference>
<proteinExistence type="predicted"/>
<evidence type="ECO:0000256" key="2">
    <source>
        <dbReference type="ARBA" id="ARBA00023315"/>
    </source>
</evidence>
<dbReference type="PANTHER" id="PTHR43584">
    <property type="entry name" value="NUCLEOTIDYL TRANSFERASE"/>
    <property type="match status" value="1"/>
</dbReference>
<dbReference type="InterPro" id="IPR040831">
    <property type="entry name" value="B_solenoid_ydck_rpt"/>
</dbReference>
<dbReference type="InterPro" id="IPR011004">
    <property type="entry name" value="Trimer_LpxA-like_sf"/>
</dbReference>
<dbReference type="GO" id="GO:0016746">
    <property type="term" value="F:acyltransferase activity"/>
    <property type="evidence" value="ECO:0007669"/>
    <property type="project" value="UniProtKB-KW"/>
</dbReference>
<dbReference type="InterPro" id="IPR050065">
    <property type="entry name" value="GlmU-like"/>
</dbReference>
<dbReference type="RefSeq" id="WP_110274779.1">
    <property type="nucleotide sequence ID" value="NZ_QJJG01000010.1"/>
</dbReference>
<evidence type="ECO:0000313" key="4">
    <source>
        <dbReference type="Proteomes" id="UP000247485"/>
    </source>
</evidence>
<keyword evidence="1" id="KW-0808">Transferase</keyword>
<evidence type="ECO:0000313" key="3">
    <source>
        <dbReference type="EMBL" id="PXW44083.1"/>
    </source>
</evidence>
<dbReference type="NCBIfam" id="NF040481">
    <property type="entry name" value="YdcK_fam"/>
    <property type="match status" value="1"/>
</dbReference>
<dbReference type="Gene3D" id="2.160.10.10">
    <property type="entry name" value="Hexapeptide repeat proteins"/>
    <property type="match status" value="2"/>
</dbReference>
<name>A0A318FXC2_KLEOX</name>
<organism evidence="3 4">
    <name type="scientific">Klebsiella oxytoca</name>
    <dbReference type="NCBI Taxonomy" id="571"/>
    <lineage>
        <taxon>Bacteria</taxon>
        <taxon>Pseudomonadati</taxon>
        <taxon>Pseudomonadota</taxon>
        <taxon>Gammaproteobacteria</taxon>
        <taxon>Enterobacterales</taxon>
        <taxon>Enterobacteriaceae</taxon>
        <taxon>Klebsiella/Raoultella group</taxon>
        <taxon>Klebsiella</taxon>
    </lineage>
</organism>
<accession>A0A318FXC2</accession>
<evidence type="ECO:0000256" key="1">
    <source>
        <dbReference type="ARBA" id="ARBA00022679"/>
    </source>
</evidence>
<dbReference type="AlphaFoldDB" id="A0A318FXC2"/>
<gene>
    <name evidence="3" type="ORF">DET57_110198</name>
</gene>
<dbReference type="GO" id="GO:0016779">
    <property type="term" value="F:nucleotidyltransferase activity"/>
    <property type="evidence" value="ECO:0007669"/>
    <property type="project" value="UniProtKB-ARBA"/>
</dbReference>
<comment type="caution">
    <text evidence="3">The sequence shown here is derived from an EMBL/GenBank/DDBJ whole genome shotgun (WGS) entry which is preliminary data.</text>
</comment>
<dbReference type="PANTHER" id="PTHR43584:SF2">
    <property type="entry name" value="NUCLEOSIDE-DIPHOSPHATE-SUGAR PYROPHOSPHORYLASES"/>
    <property type="match status" value="1"/>
</dbReference>